<accession>A0A1K0FUU3</accession>
<reference evidence="5" key="1">
    <citation type="submission" date="2016-04" db="EMBL/GenBank/DDBJ databases">
        <authorList>
            <person name="Guldener U."/>
            <person name="Guldener U."/>
        </authorList>
    </citation>
    <scope>NUCLEOTIDE SEQUENCE [LARGE SCALE GENOMIC DNA]</scope>
    <source>
        <strain evidence="5">UB2112</strain>
    </source>
</reference>
<protein>
    <submittedName>
        <fullName evidence="4">Uncharacterized protein</fullName>
    </submittedName>
</protein>
<feature type="transmembrane region" description="Helical" evidence="2">
    <location>
        <begin position="404"/>
        <end position="424"/>
    </location>
</feature>
<evidence type="ECO:0000256" key="2">
    <source>
        <dbReference type="SAM" id="Phobius"/>
    </source>
</evidence>
<evidence type="ECO:0000313" key="5">
    <source>
        <dbReference type="Proteomes" id="UP000179920"/>
    </source>
</evidence>
<keyword evidence="2" id="KW-0812">Transmembrane</keyword>
<evidence type="ECO:0000256" key="3">
    <source>
        <dbReference type="SAM" id="SignalP"/>
    </source>
</evidence>
<dbReference type="OrthoDB" id="2556614at2759"/>
<dbReference type="Proteomes" id="UP000179920">
    <property type="component" value="Chromosome I"/>
</dbReference>
<dbReference type="EMBL" id="LT558117">
    <property type="protein sequence ID" value="SAM59055.1"/>
    <property type="molecule type" value="Genomic_DNA"/>
</dbReference>
<proteinExistence type="predicted"/>
<organism evidence="4 5">
    <name type="scientific">Ustilago bromivora</name>
    <dbReference type="NCBI Taxonomy" id="307758"/>
    <lineage>
        <taxon>Eukaryota</taxon>
        <taxon>Fungi</taxon>
        <taxon>Dikarya</taxon>
        <taxon>Basidiomycota</taxon>
        <taxon>Ustilaginomycotina</taxon>
        <taxon>Ustilaginomycetes</taxon>
        <taxon>Ustilaginales</taxon>
        <taxon>Ustilaginaceae</taxon>
        <taxon>Ustilago</taxon>
    </lineage>
</organism>
<gene>
    <name evidence="4" type="ORF">UBRO_01120</name>
</gene>
<sequence>MVGVKKFSAIAAVSAFAVTGAAASLQPSEASYSQHIQSHRRHLQNQQQPSLIKIQKRLGFTVADGLGGIINGIGKDLGLNDPLIARYPPTLFSLAFDILPAFLPSLYTARTTELDDTQGHLHNLRRGLVGDLVGAGGQGGQPSSSANSPPPASTSRPVSNNNNGDASSNNPAPAPSSSPAPASTNNNNNSSNSSNNNNNNNNSNSNNNSAGNTNNNQNRPATSSSSSSNSNSNSNSNTTGGSRGSEANQSNGSNRGSSNTNSQPQAAAASVSSAAAPTSVNSAIAAASASASAASASLLSAASLSQASAEAAASAAAATLNGGAASSAASAAATGVNRANSSGSSSGSDGTTKVVVPIIVIAASVALIAVAWTAIRRIKKRKDEQYDPRMQPIESSYHHRSMMVPSLAAGGAAFAVGGAAAGLVRDRPRRDSYESFEAGRPMSSLTEEEGELSGNAPPMQEVAPYAAVGSAYAPASSRLRNYGSVRGGNANDPEDFPAARRVTDSMYIDDYAGDEHDAYDVNYYDGSSNVGYNNKATRGLDAAGVSSNAGRPYSPYADVQRGEAGDEYYDYDRAFSSRRDPFADSERWSG</sequence>
<name>A0A1K0FUU3_9BASI</name>
<dbReference type="AlphaFoldDB" id="A0A1K0FUU3"/>
<feature type="compositionally biased region" description="Low complexity" evidence="1">
    <location>
        <begin position="159"/>
        <end position="171"/>
    </location>
</feature>
<keyword evidence="2" id="KW-0472">Membrane</keyword>
<feature type="compositionally biased region" description="Low complexity" evidence="1">
    <location>
        <begin position="179"/>
        <end position="270"/>
    </location>
</feature>
<feature type="region of interest" description="Disordered" evidence="1">
    <location>
        <begin position="432"/>
        <end position="458"/>
    </location>
</feature>
<feature type="transmembrane region" description="Helical" evidence="2">
    <location>
        <begin position="354"/>
        <end position="375"/>
    </location>
</feature>
<keyword evidence="3" id="KW-0732">Signal</keyword>
<keyword evidence="2" id="KW-1133">Transmembrane helix</keyword>
<evidence type="ECO:0000313" key="4">
    <source>
        <dbReference type="EMBL" id="SAM59055.1"/>
    </source>
</evidence>
<feature type="region of interest" description="Disordered" evidence="1">
    <location>
        <begin position="130"/>
        <end position="270"/>
    </location>
</feature>
<feature type="chain" id="PRO_5009663909" evidence="3">
    <location>
        <begin position="24"/>
        <end position="590"/>
    </location>
</feature>
<feature type="signal peptide" evidence="3">
    <location>
        <begin position="1"/>
        <end position="23"/>
    </location>
</feature>
<evidence type="ECO:0000256" key="1">
    <source>
        <dbReference type="SAM" id="MobiDB-lite"/>
    </source>
</evidence>